<comment type="cofactor">
    <cofactor evidence="2">
        <name>Ca(2+)</name>
        <dbReference type="ChEBI" id="CHEBI:29108"/>
    </cofactor>
</comment>
<feature type="domain" description="CBM20" evidence="14">
    <location>
        <begin position="619"/>
        <end position="719"/>
    </location>
</feature>
<dbReference type="InterPro" id="IPR013783">
    <property type="entry name" value="Ig-like_fold"/>
</dbReference>
<dbReference type="InterPro" id="IPR013784">
    <property type="entry name" value="Carb-bd-like_fold"/>
</dbReference>
<dbReference type="SMART" id="SM01065">
    <property type="entry name" value="CBM_2"/>
    <property type="match status" value="2"/>
</dbReference>
<evidence type="ECO:0000256" key="11">
    <source>
        <dbReference type="RuleBase" id="RU003615"/>
    </source>
</evidence>
<dbReference type="SUPFAM" id="SSF51445">
    <property type="entry name" value="(Trans)glycosidases"/>
    <property type="match status" value="1"/>
</dbReference>
<dbReference type="GO" id="GO:2001070">
    <property type="term" value="F:starch binding"/>
    <property type="evidence" value="ECO:0007669"/>
    <property type="project" value="InterPro"/>
</dbReference>
<keyword evidence="6" id="KW-0479">Metal-binding</keyword>
<feature type="signal peptide" evidence="13">
    <location>
        <begin position="1"/>
        <end position="19"/>
    </location>
</feature>
<evidence type="ECO:0000256" key="12">
    <source>
        <dbReference type="RuleBase" id="RU361134"/>
    </source>
</evidence>
<organism evidence="15 16">
    <name type="scientific">Actinoplanes siamensis</name>
    <dbReference type="NCBI Taxonomy" id="1223317"/>
    <lineage>
        <taxon>Bacteria</taxon>
        <taxon>Bacillati</taxon>
        <taxon>Actinomycetota</taxon>
        <taxon>Actinomycetes</taxon>
        <taxon>Micromonosporales</taxon>
        <taxon>Micromonosporaceae</taxon>
        <taxon>Actinoplanes</taxon>
    </lineage>
</organism>
<reference evidence="15" key="1">
    <citation type="submission" date="2021-01" db="EMBL/GenBank/DDBJ databases">
        <title>Whole genome shotgun sequence of Actinoplanes siamensis NBRC 109076.</title>
        <authorList>
            <person name="Komaki H."/>
            <person name="Tamura T."/>
        </authorList>
    </citation>
    <scope>NUCLEOTIDE SEQUENCE</scope>
    <source>
        <strain evidence="15">NBRC 109076</strain>
    </source>
</reference>
<evidence type="ECO:0000256" key="9">
    <source>
        <dbReference type="ARBA" id="ARBA00023277"/>
    </source>
</evidence>
<keyword evidence="10 12" id="KW-0326">Glycosidase</keyword>
<dbReference type="Pfam" id="PF00686">
    <property type="entry name" value="CBM_20"/>
    <property type="match status" value="2"/>
</dbReference>
<evidence type="ECO:0000256" key="7">
    <source>
        <dbReference type="ARBA" id="ARBA00022801"/>
    </source>
</evidence>
<dbReference type="InterPro" id="IPR031319">
    <property type="entry name" value="A-amylase_C"/>
</dbReference>
<evidence type="ECO:0000256" key="1">
    <source>
        <dbReference type="ARBA" id="ARBA00000548"/>
    </source>
</evidence>
<dbReference type="Pfam" id="PF02806">
    <property type="entry name" value="Alpha-amylase_C"/>
    <property type="match status" value="1"/>
</dbReference>
<evidence type="ECO:0000256" key="5">
    <source>
        <dbReference type="ARBA" id="ARBA00017303"/>
    </source>
</evidence>
<dbReference type="GO" id="GO:0004556">
    <property type="term" value="F:alpha-amylase activity"/>
    <property type="evidence" value="ECO:0007669"/>
    <property type="project" value="UniProtKB-UniRule"/>
</dbReference>
<accession>A0A919TM10</accession>
<dbReference type="AlphaFoldDB" id="A0A919TM10"/>
<dbReference type="PRINTS" id="PR00110">
    <property type="entry name" value="ALPHAAMYLASE"/>
</dbReference>
<protein>
    <recommendedName>
        <fullName evidence="5 12">Alpha-amylase</fullName>
        <ecNumber evidence="4 12">3.2.1.1</ecNumber>
    </recommendedName>
</protein>
<dbReference type="InterPro" id="IPR002044">
    <property type="entry name" value="CBM20"/>
</dbReference>
<keyword evidence="7 12" id="KW-0378">Hydrolase</keyword>
<evidence type="ECO:0000313" key="15">
    <source>
        <dbReference type="EMBL" id="GIF06595.1"/>
    </source>
</evidence>
<dbReference type="Gene3D" id="3.20.20.80">
    <property type="entry name" value="Glycosidases"/>
    <property type="match status" value="1"/>
</dbReference>
<dbReference type="GO" id="GO:0046872">
    <property type="term" value="F:metal ion binding"/>
    <property type="evidence" value="ECO:0007669"/>
    <property type="project" value="UniProtKB-KW"/>
</dbReference>
<dbReference type="GO" id="GO:0005975">
    <property type="term" value="P:carbohydrate metabolic process"/>
    <property type="evidence" value="ECO:0007669"/>
    <property type="project" value="InterPro"/>
</dbReference>
<evidence type="ECO:0000256" key="3">
    <source>
        <dbReference type="ARBA" id="ARBA00008061"/>
    </source>
</evidence>
<comment type="similarity">
    <text evidence="3 11">Belongs to the glycosyl hydrolase 13 family.</text>
</comment>
<dbReference type="SMART" id="SM00632">
    <property type="entry name" value="Aamy_C"/>
    <property type="match status" value="1"/>
</dbReference>
<evidence type="ECO:0000313" key="16">
    <source>
        <dbReference type="Proteomes" id="UP000629619"/>
    </source>
</evidence>
<dbReference type="PANTHER" id="PTHR43447">
    <property type="entry name" value="ALPHA-AMYLASE"/>
    <property type="match status" value="1"/>
</dbReference>
<keyword evidence="9 12" id="KW-0119">Carbohydrate metabolism</keyword>
<dbReference type="Gene3D" id="2.60.40.10">
    <property type="entry name" value="Immunoglobulins"/>
    <property type="match status" value="2"/>
</dbReference>
<keyword evidence="16" id="KW-1185">Reference proteome</keyword>
<dbReference type="InterPro" id="IPR006047">
    <property type="entry name" value="GH13_cat_dom"/>
</dbReference>
<sequence>MKRSTRTLLLGSVTSLALAAAGLVGVSLAGTAGAAVTLNNSDVTANLWEWNFRSIAAACTSQLGPAGYGAVQVAPPQESVTLASTGDGAHPWWEVYQPVSYNISGRLGTQAEFTGMVTACHNAGVRVYVDAVINHMAGTNNTVTTGYGGSTFDPGGYSYPAVPYSYGDFHHPNDGYCADEDGVIDDDNNAAEVQNCELVALSDLKSQDGSVRMKIAGYLNKLIDWGVDGFRVDAAKHMAASDLSAIKSQLHNTTAEGRAPYFAQEVIPGGSGAIAPSAYTGIGDVLGFSYAYGLKTQFANGTLANLSGIGSWSLDASSDLTAAMVTNHDLERNGSTLRYQDGSTYTLANYFLLAYPYGQPFLYDGFSFSTSATGASPPAGSGGYVSDTNCSNGAWQCLTQSTGVKGMVAWRNTTQSVKTVSNWTNTASNVIGFSRGSLGWFGVNRSGSASTATYRTGLANGTYCDRITGGAASGGCAGTSITVSGGSASVTIPANGAVAIDVNARSATSTPPTSSSPAPPPAGTVAATFGVYAPTTSGTSVYVVGSNAALGGWDTSKAVALSSSGYPYWTSAVTVPSNSSFEYKYLKKDASGSVTWESNANRAVSTGTSAVTLSNSFNLADASATSVTFTETAATTTGTKVYVVGSIPALGGWNVADAIPLPAAGSTTWSRAVVLPRSTTFEYKYLKKDASGNVTWESGGNRSYTTGTGTSYTVSDTWK</sequence>
<dbReference type="Pfam" id="PF00128">
    <property type="entry name" value="Alpha-amylase"/>
    <property type="match status" value="1"/>
</dbReference>
<dbReference type="RefSeq" id="WP_203682036.1">
    <property type="nucleotide sequence ID" value="NZ_BOMW01000037.1"/>
</dbReference>
<dbReference type="SMART" id="SM00642">
    <property type="entry name" value="Aamy"/>
    <property type="match status" value="1"/>
</dbReference>
<dbReference type="EMBL" id="BOMW01000037">
    <property type="protein sequence ID" value="GIF06595.1"/>
    <property type="molecule type" value="Genomic_DNA"/>
</dbReference>
<evidence type="ECO:0000256" key="2">
    <source>
        <dbReference type="ARBA" id="ARBA00001913"/>
    </source>
</evidence>
<dbReference type="CDD" id="cd11317">
    <property type="entry name" value="AmyAc_bac_euk_AmyA"/>
    <property type="match status" value="1"/>
</dbReference>
<dbReference type="InterPro" id="IPR013780">
    <property type="entry name" value="Glyco_hydro_b"/>
</dbReference>
<dbReference type="InterPro" id="IPR006046">
    <property type="entry name" value="Alpha_amylase"/>
</dbReference>
<dbReference type="SUPFAM" id="SSF49452">
    <property type="entry name" value="Starch-binding domain-like"/>
    <property type="match status" value="2"/>
</dbReference>
<dbReference type="Gene3D" id="2.60.40.1180">
    <property type="entry name" value="Golgi alpha-mannosidase II"/>
    <property type="match status" value="1"/>
</dbReference>
<dbReference type="FunFam" id="2.60.40.10:FF:000552">
    <property type="entry name" value="Related to glucoamylase"/>
    <property type="match status" value="2"/>
</dbReference>
<evidence type="ECO:0000256" key="13">
    <source>
        <dbReference type="SAM" id="SignalP"/>
    </source>
</evidence>
<evidence type="ECO:0000259" key="14">
    <source>
        <dbReference type="PROSITE" id="PS51166"/>
    </source>
</evidence>
<name>A0A919TM10_9ACTN</name>
<comment type="catalytic activity">
    <reaction evidence="1 12">
        <text>Endohydrolysis of (1-&gt;4)-alpha-D-glucosidic linkages in polysaccharides containing three or more (1-&gt;4)-alpha-linked D-glucose units.</text>
        <dbReference type="EC" id="3.2.1.1"/>
    </reaction>
</comment>
<dbReference type="Proteomes" id="UP000629619">
    <property type="component" value="Unassembled WGS sequence"/>
</dbReference>
<gene>
    <name evidence="15" type="ORF">Asi03nite_41330</name>
</gene>
<proteinExistence type="inferred from homology"/>
<feature type="domain" description="CBM20" evidence="14">
    <location>
        <begin position="519"/>
        <end position="619"/>
    </location>
</feature>
<evidence type="ECO:0000256" key="4">
    <source>
        <dbReference type="ARBA" id="ARBA00012595"/>
    </source>
</evidence>
<feature type="chain" id="PRO_5039212422" description="Alpha-amylase" evidence="13">
    <location>
        <begin position="20"/>
        <end position="719"/>
    </location>
</feature>
<evidence type="ECO:0000256" key="6">
    <source>
        <dbReference type="ARBA" id="ARBA00022723"/>
    </source>
</evidence>
<keyword evidence="8" id="KW-0106">Calcium</keyword>
<dbReference type="PROSITE" id="PS51166">
    <property type="entry name" value="CBM20"/>
    <property type="match status" value="2"/>
</dbReference>
<evidence type="ECO:0000256" key="8">
    <source>
        <dbReference type="ARBA" id="ARBA00022837"/>
    </source>
</evidence>
<dbReference type="SUPFAM" id="SSF51011">
    <property type="entry name" value="Glycosyl hydrolase domain"/>
    <property type="match status" value="1"/>
</dbReference>
<comment type="caution">
    <text evidence="15">The sequence shown here is derived from an EMBL/GenBank/DDBJ whole genome shotgun (WGS) entry which is preliminary data.</text>
</comment>
<dbReference type="EC" id="3.2.1.1" evidence="4 12"/>
<evidence type="ECO:0000256" key="10">
    <source>
        <dbReference type="ARBA" id="ARBA00023295"/>
    </source>
</evidence>
<dbReference type="InterPro" id="IPR017853">
    <property type="entry name" value="GH"/>
</dbReference>
<dbReference type="InterPro" id="IPR006048">
    <property type="entry name" value="A-amylase/branching_C"/>
</dbReference>
<keyword evidence="13" id="KW-0732">Signal</keyword>